<dbReference type="GO" id="GO:0019902">
    <property type="term" value="F:phosphatase binding"/>
    <property type="evidence" value="ECO:0007669"/>
    <property type="project" value="InterPro"/>
</dbReference>
<evidence type="ECO:0008006" key="3">
    <source>
        <dbReference type="Google" id="ProtNLM"/>
    </source>
</evidence>
<dbReference type="AlphaFoldDB" id="A0A8S0YZ05"/>
<comment type="caution">
    <text evidence="1">The sequence shown here is derived from an EMBL/GenBank/DDBJ whole genome shotgun (WGS) entry which is preliminary data.</text>
</comment>
<dbReference type="EMBL" id="CADEBC010000196">
    <property type="protein sequence ID" value="CAB3224902.1"/>
    <property type="molecule type" value="Genomic_DNA"/>
</dbReference>
<evidence type="ECO:0000313" key="1">
    <source>
        <dbReference type="EMBL" id="CAB3224902.1"/>
    </source>
</evidence>
<gene>
    <name evidence="1" type="ORF">APLA_LOCUS2190</name>
</gene>
<name>A0A8S0YZ05_ARCPL</name>
<dbReference type="PANTHER" id="PTHR21055:SF3">
    <property type="entry name" value="PROTEIN PHOSPHATASE 1 REGULATORY SUBUNIT 36"/>
    <property type="match status" value="1"/>
</dbReference>
<dbReference type="PANTHER" id="PTHR21055">
    <property type="entry name" value="PROTEIN PHOSPHATASE 1 REGULATORY SUBUNIT 36"/>
    <property type="match status" value="1"/>
</dbReference>
<dbReference type="InterPro" id="IPR026142">
    <property type="entry name" value="Pro_pase_1_reg_su_36"/>
</dbReference>
<dbReference type="Pfam" id="PF14895">
    <property type="entry name" value="PPPI_inhib"/>
    <property type="match status" value="1"/>
</dbReference>
<proteinExistence type="predicted"/>
<reference evidence="1 2" key="1">
    <citation type="submission" date="2020-04" db="EMBL/GenBank/DDBJ databases">
        <authorList>
            <person name="Wallbank WR R."/>
            <person name="Pardo Diaz C."/>
            <person name="Kozak K."/>
            <person name="Martin S."/>
            <person name="Jiggins C."/>
            <person name="Moest M."/>
            <person name="Warren A I."/>
            <person name="Byers J.R.P. K."/>
            <person name="Montejo-Kovacevich G."/>
            <person name="Yen C E."/>
        </authorList>
    </citation>
    <scope>NUCLEOTIDE SEQUENCE [LARGE SCALE GENOMIC DNA]</scope>
</reference>
<protein>
    <recommendedName>
        <fullName evidence="3">Protein phosphatase 1 regulatory subunit 36</fullName>
    </recommendedName>
</protein>
<keyword evidence="2" id="KW-1185">Reference proteome</keyword>
<organism evidence="1 2">
    <name type="scientific">Arctia plantaginis</name>
    <name type="common">Wood tiger moth</name>
    <name type="synonym">Phalaena plantaginis</name>
    <dbReference type="NCBI Taxonomy" id="874455"/>
    <lineage>
        <taxon>Eukaryota</taxon>
        <taxon>Metazoa</taxon>
        <taxon>Ecdysozoa</taxon>
        <taxon>Arthropoda</taxon>
        <taxon>Hexapoda</taxon>
        <taxon>Insecta</taxon>
        <taxon>Pterygota</taxon>
        <taxon>Neoptera</taxon>
        <taxon>Endopterygota</taxon>
        <taxon>Lepidoptera</taxon>
        <taxon>Glossata</taxon>
        <taxon>Ditrysia</taxon>
        <taxon>Noctuoidea</taxon>
        <taxon>Erebidae</taxon>
        <taxon>Arctiinae</taxon>
        <taxon>Arctia</taxon>
    </lineage>
</organism>
<dbReference type="Proteomes" id="UP000494106">
    <property type="component" value="Unassembled WGS sequence"/>
</dbReference>
<sequence length="438" mass="50604">MSEDDEEGFFGGLYEDGHWVWDEVTAALIFVSDRPPVPVQTKKATTKVATGVIVFRDDLDLIEQFRYRRRYQRKLESGQLDVITLQDVIDLAIYTAPVQILSPILINMLHLPTMERFLRALILCSAYYLQVSDEMTFRTLDLEAKVRTPYSEIVEYEFQENLSDLRILVGKEYCVMLIGGADTKNYHHMGPAKKRKSLSDKDARLFETLLRMCVQIVWLALGRKSFHLVELEINRLFKTQIFNSVEHTMKTGYITKMTPEERAVLLGCCVKNDKKLNSRSPLSNEVFCFREIDYRMMGLGVVQPHEKTRRQQYLWHLIAGKEENLAKIDATLGIIGLPRPKFDVMLKRLPEATDVKSKATVSSRGNTIDTTKSTITKTELYPPIIIPTKSSRDTGIPLYFPDDTEPPRRINNVQRLRWQNRLMKLLESSKTSVRKEVF</sequence>
<evidence type="ECO:0000313" key="2">
    <source>
        <dbReference type="Proteomes" id="UP000494106"/>
    </source>
</evidence>
<accession>A0A8S0YZ05</accession>
<dbReference type="OrthoDB" id="6724830at2759"/>